<sequence>MTFAECARRAAGIGARLGWRPDDFWAATPADLLNALGPMSEGEALGAAELRQLMERDDGR</sequence>
<evidence type="ECO:0000313" key="1">
    <source>
        <dbReference type="EMBL" id="MFD0846764.1"/>
    </source>
</evidence>
<dbReference type="Proteomes" id="UP001597124">
    <property type="component" value="Unassembled WGS sequence"/>
</dbReference>
<comment type="caution">
    <text evidence="1">The sequence shown here is derived from an EMBL/GenBank/DDBJ whole genome shotgun (WGS) entry which is preliminary data.</text>
</comment>
<proteinExistence type="predicted"/>
<accession>A0ABW3BXK6</accession>
<organism evidence="1 2">
    <name type="scientific">Sphingosinicella xenopeptidilytica</name>
    <dbReference type="NCBI Taxonomy" id="364098"/>
    <lineage>
        <taxon>Bacteria</taxon>
        <taxon>Pseudomonadati</taxon>
        <taxon>Pseudomonadota</taxon>
        <taxon>Alphaproteobacteria</taxon>
        <taxon>Sphingomonadales</taxon>
        <taxon>Sphingosinicellaceae</taxon>
        <taxon>Sphingosinicella</taxon>
    </lineage>
</organism>
<dbReference type="EMBL" id="JBHTIK010000001">
    <property type="protein sequence ID" value="MFD0846764.1"/>
    <property type="molecule type" value="Genomic_DNA"/>
</dbReference>
<evidence type="ECO:0000313" key="2">
    <source>
        <dbReference type="Proteomes" id="UP001597124"/>
    </source>
</evidence>
<dbReference type="Pfam" id="PF09550">
    <property type="entry name" value="Phage_TAC_6"/>
    <property type="match status" value="1"/>
</dbReference>
<dbReference type="RefSeq" id="WP_381484584.1">
    <property type="nucleotide sequence ID" value="NZ_JBHTIK010000001.1"/>
</dbReference>
<dbReference type="InterPro" id="IPR019056">
    <property type="entry name" value="Phage_TAC_6"/>
</dbReference>
<gene>
    <name evidence="1" type="ORF">ACFQ00_00355</name>
</gene>
<keyword evidence="2" id="KW-1185">Reference proteome</keyword>
<protein>
    <submittedName>
        <fullName evidence="1">Phage tail assembly chaperone</fullName>
    </submittedName>
</protein>
<name>A0ABW3BXK6_SPHXN</name>
<reference evidence="2" key="1">
    <citation type="journal article" date="2019" name="Int. J. Syst. Evol. Microbiol.">
        <title>The Global Catalogue of Microorganisms (GCM) 10K type strain sequencing project: providing services to taxonomists for standard genome sequencing and annotation.</title>
        <authorList>
            <consortium name="The Broad Institute Genomics Platform"/>
            <consortium name="The Broad Institute Genome Sequencing Center for Infectious Disease"/>
            <person name="Wu L."/>
            <person name="Ma J."/>
        </authorList>
    </citation>
    <scope>NUCLEOTIDE SEQUENCE [LARGE SCALE GENOMIC DNA]</scope>
    <source>
        <strain evidence="2">CCUG 52537</strain>
    </source>
</reference>